<evidence type="ECO:0000256" key="3">
    <source>
        <dbReference type="ARBA" id="ARBA00048488"/>
    </source>
</evidence>
<dbReference type="InterPro" id="IPR011057">
    <property type="entry name" value="Mss4-like_sf"/>
</dbReference>
<gene>
    <name evidence="5" type="primary">msrB</name>
    <name evidence="5" type="ORF">ACFO0A_01795</name>
</gene>
<comment type="caution">
    <text evidence="5">The sequence shown here is derived from an EMBL/GenBank/DDBJ whole genome shotgun (WGS) entry which is preliminary data.</text>
</comment>
<keyword evidence="2 5" id="KW-0560">Oxidoreductase</keyword>
<dbReference type="PROSITE" id="PS51318">
    <property type="entry name" value="TAT"/>
    <property type="match status" value="1"/>
</dbReference>
<evidence type="ECO:0000256" key="1">
    <source>
        <dbReference type="ARBA" id="ARBA00012499"/>
    </source>
</evidence>
<dbReference type="GO" id="GO:0033743">
    <property type="term" value="F:peptide-methionine (R)-S-oxide reductase activity"/>
    <property type="evidence" value="ECO:0007669"/>
    <property type="project" value="UniProtKB-EC"/>
</dbReference>
<dbReference type="PROSITE" id="PS51790">
    <property type="entry name" value="MSRB"/>
    <property type="match status" value="1"/>
</dbReference>
<keyword evidence="6" id="KW-1185">Reference proteome</keyword>
<dbReference type="InterPro" id="IPR006311">
    <property type="entry name" value="TAT_signal"/>
</dbReference>
<dbReference type="InterPro" id="IPR028427">
    <property type="entry name" value="Met_Sox_Rdtase_MsrB"/>
</dbReference>
<feature type="domain" description="MsrB" evidence="4">
    <location>
        <begin position="51"/>
        <end position="172"/>
    </location>
</feature>
<protein>
    <recommendedName>
        <fullName evidence="1">peptide-methionine (R)-S-oxide reductase</fullName>
        <ecNumber evidence="1">1.8.4.12</ecNumber>
    </recommendedName>
</protein>
<organism evidence="5 6">
    <name type="scientific">Novosphingobium tardum</name>
    <dbReference type="NCBI Taxonomy" id="1538021"/>
    <lineage>
        <taxon>Bacteria</taxon>
        <taxon>Pseudomonadati</taxon>
        <taxon>Pseudomonadota</taxon>
        <taxon>Alphaproteobacteria</taxon>
        <taxon>Sphingomonadales</taxon>
        <taxon>Sphingomonadaceae</taxon>
        <taxon>Novosphingobium</taxon>
    </lineage>
</organism>
<proteinExistence type="predicted"/>
<dbReference type="PANTHER" id="PTHR10173:SF57">
    <property type="entry name" value="PEPTIDE-METHIONINE (R)-S-OXIDE REDUCTASE"/>
    <property type="match status" value="1"/>
</dbReference>
<name>A0ABV8RMM4_9SPHN</name>
<dbReference type="NCBIfam" id="TIGR00357">
    <property type="entry name" value="peptide-methionine (R)-S-oxide reductase MsrB"/>
    <property type="match status" value="1"/>
</dbReference>
<dbReference type="Pfam" id="PF01641">
    <property type="entry name" value="SelR"/>
    <property type="match status" value="1"/>
</dbReference>
<dbReference type="SUPFAM" id="SSF51316">
    <property type="entry name" value="Mss4-like"/>
    <property type="match status" value="1"/>
</dbReference>
<sequence length="173" mass="18754">MAIGAGESIVRYPFSRRRMLGWLGAATALPLAAGCGSAPANATIYPVRFTDAEWRKRLTADQYYILRKAGTERPGSSPLNTEHRKGTFVCAADDNPLFSSATKFESGTGWPSFWKPLPGAVGVSTDRLLGYARTEVHCNRCGGHLGHVFDDGPPPTGKRYCMNGDAMKFRPTA</sequence>
<dbReference type="Proteomes" id="UP001595828">
    <property type="component" value="Unassembled WGS sequence"/>
</dbReference>
<reference evidence="6" key="1">
    <citation type="journal article" date="2019" name="Int. J. Syst. Evol. Microbiol.">
        <title>The Global Catalogue of Microorganisms (GCM) 10K type strain sequencing project: providing services to taxonomists for standard genome sequencing and annotation.</title>
        <authorList>
            <consortium name="The Broad Institute Genomics Platform"/>
            <consortium name="The Broad Institute Genome Sequencing Center for Infectious Disease"/>
            <person name="Wu L."/>
            <person name="Ma J."/>
        </authorList>
    </citation>
    <scope>NUCLEOTIDE SEQUENCE [LARGE SCALE GENOMIC DNA]</scope>
    <source>
        <strain evidence="6">CGMCC 1.12989</strain>
    </source>
</reference>
<dbReference type="Gene3D" id="2.170.150.20">
    <property type="entry name" value="Peptide methionine sulfoxide reductase"/>
    <property type="match status" value="1"/>
</dbReference>
<accession>A0ABV8RMM4</accession>
<evidence type="ECO:0000259" key="4">
    <source>
        <dbReference type="PROSITE" id="PS51790"/>
    </source>
</evidence>
<dbReference type="RefSeq" id="WP_379537269.1">
    <property type="nucleotide sequence ID" value="NZ_JBHSDR010000003.1"/>
</dbReference>
<evidence type="ECO:0000256" key="2">
    <source>
        <dbReference type="ARBA" id="ARBA00023002"/>
    </source>
</evidence>
<dbReference type="InterPro" id="IPR002579">
    <property type="entry name" value="Met_Sox_Rdtase_MsrB_dom"/>
</dbReference>
<comment type="catalytic activity">
    <reaction evidence="3">
        <text>L-methionyl-[protein] + [thioredoxin]-disulfide + H2O = L-methionyl-(R)-S-oxide-[protein] + [thioredoxin]-dithiol</text>
        <dbReference type="Rhea" id="RHEA:24164"/>
        <dbReference type="Rhea" id="RHEA-COMP:10698"/>
        <dbReference type="Rhea" id="RHEA-COMP:10700"/>
        <dbReference type="Rhea" id="RHEA-COMP:12313"/>
        <dbReference type="Rhea" id="RHEA-COMP:12314"/>
        <dbReference type="ChEBI" id="CHEBI:15377"/>
        <dbReference type="ChEBI" id="CHEBI:16044"/>
        <dbReference type="ChEBI" id="CHEBI:29950"/>
        <dbReference type="ChEBI" id="CHEBI:45764"/>
        <dbReference type="ChEBI" id="CHEBI:50058"/>
        <dbReference type="EC" id="1.8.4.12"/>
    </reaction>
</comment>
<dbReference type="EMBL" id="JBHSDR010000003">
    <property type="protein sequence ID" value="MFC4293785.1"/>
    <property type="molecule type" value="Genomic_DNA"/>
</dbReference>
<dbReference type="EC" id="1.8.4.12" evidence="1"/>
<dbReference type="PANTHER" id="PTHR10173">
    <property type="entry name" value="METHIONINE SULFOXIDE REDUCTASE"/>
    <property type="match status" value="1"/>
</dbReference>
<evidence type="ECO:0000313" key="6">
    <source>
        <dbReference type="Proteomes" id="UP001595828"/>
    </source>
</evidence>
<evidence type="ECO:0000313" key="5">
    <source>
        <dbReference type="EMBL" id="MFC4293785.1"/>
    </source>
</evidence>